<dbReference type="STRING" id="1618572.UT17_C0002G0214"/>
<evidence type="ECO:0000313" key="5">
    <source>
        <dbReference type="Proteomes" id="UP000034774"/>
    </source>
</evidence>
<dbReference type="EC" id="3.4.17.19" evidence="1"/>
<dbReference type="PANTHER" id="PTHR34217:SF1">
    <property type="entry name" value="CARBOXYPEPTIDASE 1"/>
    <property type="match status" value="1"/>
</dbReference>
<dbReference type="Pfam" id="PF02074">
    <property type="entry name" value="Peptidase_M32"/>
    <property type="match status" value="1"/>
</dbReference>
<dbReference type="CDD" id="cd06460">
    <property type="entry name" value="M32_Taq"/>
    <property type="match status" value="1"/>
</dbReference>
<proteinExistence type="inferred from homology"/>
<dbReference type="PATRIC" id="fig|1618572.3.peg.382"/>
<keyword evidence="1" id="KW-0645">Protease</keyword>
<dbReference type="Proteomes" id="UP000034774">
    <property type="component" value="Unassembled WGS sequence"/>
</dbReference>
<dbReference type="PANTHER" id="PTHR34217">
    <property type="entry name" value="METAL-DEPENDENT CARBOXYPEPTIDASE"/>
    <property type="match status" value="1"/>
</dbReference>
<dbReference type="PRINTS" id="PR00998">
    <property type="entry name" value="CRBOXYPTASET"/>
</dbReference>
<dbReference type="Gene3D" id="1.10.1370.30">
    <property type="match status" value="1"/>
</dbReference>
<comment type="catalytic activity">
    <reaction evidence="1">
        <text>Release of a C-terminal amino acid with broad specificity, except for -Pro.</text>
        <dbReference type="EC" id="3.4.17.19"/>
    </reaction>
</comment>
<feature type="active site" description="Proton donor/acceptor" evidence="3">
    <location>
        <position position="269"/>
    </location>
</feature>
<evidence type="ECO:0000256" key="2">
    <source>
        <dbReference type="PIRSR" id="PIRSR006615-1"/>
    </source>
</evidence>
<dbReference type="PROSITE" id="PS52034">
    <property type="entry name" value="PEPTIDASE_M32"/>
    <property type="match status" value="1"/>
</dbReference>
<feature type="binding site" evidence="2">
    <location>
        <position position="272"/>
    </location>
    <ligand>
        <name>Zn(2+)</name>
        <dbReference type="ChEBI" id="CHEBI:29105"/>
        <note>catalytic</note>
    </ligand>
</feature>
<dbReference type="EMBL" id="LBVU01000002">
    <property type="protein sequence ID" value="KKQ92551.1"/>
    <property type="molecule type" value="Genomic_DNA"/>
</dbReference>
<keyword evidence="1 2" id="KW-0479">Metal-binding</keyword>
<comment type="cofactor">
    <cofactor evidence="2">
        <name>Zn(2+)</name>
        <dbReference type="ChEBI" id="CHEBI:29105"/>
    </cofactor>
    <text evidence="2">Binds 1 zinc ion per subunit.</text>
</comment>
<dbReference type="AlphaFoldDB" id="A0A0G0PT71"/>
<comment type="function">
    <text evidence="1">Broad specificity carboxypetidase that releases amino acids sequentially from the C-terminus, including neutral, aromatic, polar and basic residues.</text>
</comment>
<feature type="binding site" evidence="2">
    <location>
        <position position="298"/>
    </location>
    <ligand>
        <name>Zn(2+)</name>
        <dbReference type="ChEBI" id="CHEBI:29105"/>
        <note>catalytic</note>
    </ligand>
</feature>
<feature type="binding site" evidence="2">
    <location>
        <position position="268"/>
    </location>
    <ligand>
        <name>Zn(2+)</name>
        <dbReference type="ChEBI" id="CHEBI:29105"/>
        <note>catalytic</note>
    </ligand>
</feature>
<accession>A0A0G0PT71</accession>
<dbReference type="PIRSF" id="PIRSF006615">
    <property type="entry name" value="Zn_crbxpep_Taq"/>
    <property type="match status" value="1"/>
</dbReference>
<protein>
    <recommendedName>
        <fullName evidence="1">Metal-dependent carboxypeptidase</fullName>
        <ecNumber evidence="1">3.4.17.19</ecNumber>
    </recommendedName>
</protein>
<reference evidence="4 5" key="1">
    <citation type="journal article" date="2015" name="Nature">
        <title>rRNA introns, odd ribosomes, and small enigmatic genomes across a large radiation of phyla.</title>
        <authorList>
            <person name="Brown C.T."/>
            <person name="Hug L.A."/>
            <person name="Thomas B.C."/>
            <person name="Sharon I."/>
            <person name="Castelle C.J."/>
            <person name="Singh A."/>
            <person name="Wilkins M.J."/>
            <person name="Williams K.H."/>
            <person name="Banfield J.F."/>
        </authorList>
    </citation>
    <scope>NUCLEOTIDE SEQUENCE [LARGE SCALE GENOMIC DNA]</scope>
</reference>
<evidence type="ECO:0000256" key="1">
    <source>
        <dbReference type="PIRNR" id="PIRNR006615"/>
    </source>
</evidence>
<comment type="similarity">
    <text evidence="1">Belongs to the peptidase M32 family.</text>
</comment>
<dbReference type="InterPro" id="IPR001333">
    <property type="entry name" value="Peptidase_M32_Taq"/>
</dbReference>
<gene>
    <name evidence="4" type="ORF">UT17_C0002G0214</name>
</gene>
<evidence type="ECO:0000256" key="3">
    <source>
        <dbReference type="PIRSR" id="PIRSR006615-2"/>
    </source>
</evidence>
<dbReference type="SUPFAM" id="SSF55486">
    <property type="entry name" value="Metalloproteases ('zincins'), catalytic domain"/>
    <property type="match status" value="1"/>
</dbReference>
<sequence>MKPFKNKTILQILDYYKNLWALSYTSAIAHWDLETYMPQKGASARGEALGRLSVIRQKMFLDKDFVALLHAASGLEHLTDQERGVVRILLRSLKYYEKLPPKFIEDFERLTNTATVIWREAKEKNDFKIFEKSLSKIFDMNKQAAEYLGYTDSPYDALLDQYEEGLTVEKVGPFFAEIREPLETLLEKIKRSDLFQSTHPLESAKYDKQKMSELNDKVLKYLWKDFGQNFRLDTSAHPFTTSFSNQDTRITTWYHERDFGRSLLAVIHEFGHALYDLQSAPELEMTPVGGGSSLVTHESQSRFWENFVGRSEEFIEKFLPDINNTVHGSPFTVHDVYSYINKVRPSLLRVEADEVTYHFHIMLRFEIERGLIEGRFKISDLREIWNSKIKEYLGIVPKNDSEGVLQDIHWSGGTVGYFPTYSLGTFLGTQFEQEIVNCKLKIVNYEDIKLWLRDHVHQYGSTYTLEDLLAKNKMRFDPGVNLKYLEEKYSKIYDF</sequence>
<keyword evidence="1" id="KW-0378">Hydrolase</keyword>
<keyword evidence="1 4" id="KW-0121">Carboxypeptidase</keyword>
<organism evidence="4 5">
    <name type="scientific">Candidatus Woesebacteria bacterium GW2011_GWB1_39_10</name>
    <dbReference type="NCBI Taxonomy" id="1618572"/>
    <lineage>
        <taxon>Bacteria</taxon>
        <taxon>Candidatus Woeseibacteriota</taxon>
    </lineage>
</organism>
<keyword evidence="2" id="KW-0862">Zinc</keyword>
<dbReference type="GO" id="GO:0004181">
    <property type="term" value="F:metallocarboxypeptidase activity"/>
    <property type="evidence" value="ECO:0007669"/>
    <property type="project" value="UniProtKB-UniRule"/>
</dbReference>
<evidence type="ECO:0000313" key="4">
    <source>
        <dbReference type="EMBL" id="KKQ92551.1"/>
    </source>
</evidence>
<dbReference type="GO" id="GO:0006508">
    <property type="term" value="P:proteolysis"/>
    <property type="evidence" value="ECO:0007669"/>
    <property type="project" value="UniProtKB-UniRule"/>
</dbReference>
<name>A0A0G0PT71_9BACT</name>
<dbReference type="GO" id="GO:0046872">
    <property type="term" value="F:metal ion binding"/>
    <property type="evidence" value="ECO:0007669"/>
    <property type="project" value="UniProtKB-KW"/>
</dbReference>
<comment type="caution">
    <text evidence="4">The sequence shown here is derived from an EMBL/GenBank/DDBJ whole genome shotgun (WGS) entry which is preliminary data.</text>
</comment>
<keyword evidence="1" id="KW-0482">Metalloprotease</keyword>